<proteinExistence type="predicted"/>
<sequence>MSDFRRVPMGVDPYKPSSARIYNYMLGGKDYYEADLEYAEQVLRVAPDSKALARMSRRFLLQGVEVAVGAGVCQIVDVGAGIPISPSVYEVARKVEPSVRVVSIDFDPVVHAHATAMLSGAAGNTPMLADLRQPADMIDRLSSEGLIDFAQPVAVLIVGVLHFIMDEENPGGILAELRAAMAPGSYLVVTHATSESDSRFVRQAMSATKGSSAVPALRSRAEIASYLEGLETLAPGLAPIQDWLDDDLPATRVEILGCICRKS</sequence>
<dbReference type="SUPFAM" id="SSF53335">
    <property type="entry name" value="S-adenosyl-L-methionine-dependent methyltransferases"/>
    <property type="match status" value="1"/>
</dbReference>
<comment type="caution">
    <text evidence="1">The sequence shown here is derived from an EMBL/GenBank/DDBJ whole genome shotgun (WGS) entry which is preliminary data.</text>
</comment>
<evidence type="ECO:0000313" key="2">
    <source>
        <dbReference type="Proteomes" id="UP000247569"/>
    </source>
</evidence>
<keyword evidence="1" id="KW-0808">Transferase</keyword>
<dbReference type="Pfam" id="PF04672">
    <property type="entry name" value="Methyltransf_19"/>
    <property type="match status" value="1"/>
</dbReference>
<protein>
    <submittedName>
        <fullName evidence="1">S-adenosyl methyltransferase</fullName>
    </submittedName>
</protein>
<reference evidence="1 2" key="1">
    <citation type="submission" date="2018-05" db="EMBL/GenBank/DDBJ databases">
        <title>Genomic Encyclopedia of Type Strains, Phase IV (KMG-IV): sequencing the most valuable type-strain genomes for metagenomic binning, comparative biology and taxonomic classification.</title>
        <authorList>
            <person name="Goeker M."/>
        </authorList>
    </citation>
    <scope>NUCLEOTIDE SEQUENCE [LARGE SCALE GENOMIC DNA]</scope>
    <source>
        <strain evidence="1 2">DSM 44704</strain>
    </source>
</reference>
<dbReference type="GO" id="GO:0032259">
    <property type="term" value="P:methylation"/>
    <property type="evidence" value="ECO:0007669"/>
    <property type="project" value="UniProtKB-KW"/>
</dbReference>
<evidence type="ECO:0000313" key="1">
    <source>
        <dbReference type="EMBL" id="PXX63995.1"/>
    </source>
</evidence>
<dbReference type="AlphaFoldDB" id="A0A318KNK0"/>
<dbReference type="InterPro" id="IPR029063">
    <property type="entry name" value="SAM-dependent_MTases_sf"/>
</dbReference>
<dbReference type="InterPro" id="IPR006764">
    <property type="entry name" value="SAM_dep_MeTrfase_SAV2177_type"/>
</dbReference>
<dbReference type="EMBL" id="QJKF01000005">
    <property type="protein sequence ID" value="PXX63995.1"/>
    <property type="molecule type" value="Genomic_DNA"/>
</dbReference>
<gene>
    <name evidence="1" type="ORF">DFR70_105177</name>
</gene>
<keyword evidence="2" id="KW-1185">Reference proteome</keyword>
<dbReference type="GO" id="GO:0008168">
    <property type="term" value="F:methyltransferase activity"/>
    <property type="evidence" value="ECO:0007669"/>
    <property type="project" value="UniProtKB-KW"/>
</dbReference>
<dbReference type="RefSeq" id="WP_040737324.1">
    <property type="nucleotide sequence ID" value="NZ_QJKF01000005.1"/>
</dbReference>
<dbReference type="Proteomes" id="UP000247569">
    <property type="component" value="Unassembled WGS sequence"/>
</dbReference>
<keyword evidence="1" id="KW-0489">Methyltransferase</keyword>
<name>A0A318KNK0_9NOCA</name>
<dbReference type="PIRSF" id="PIRSF017393">
    <property type="entry name" value="MTase_SAV2177"/>
    <property type="match status" value="1"/>
</dbReference>
<accession>A0A318KNK0</accession>
<dbReference type="Gene3D" id="3.40.50.150">
    <property type="entry name" value="Vaccinia Virus protein VP39"/>
    <property type="match status" value="1"/>
</dbReference>
<organism evidence="1 2">
    <name type="scientific">Nocardia tenerifensis</name>
    <dbReference type="NCBI Taxonomy" id="228006"/>
    <lineage>
        <taxon>Bacteria</taxon>
        <taxon>Bacillati</taxon>
        <taxon>Actinomycetota</taxon>
        <taxon>Actinomycetes</taxon>
        <taxon>Mycobacteriales</taxon>
        <taxon>Nocardiaceae</taxon>
        <taxon>Nocardia</taxon>
    </lineage>
</organism>